<reference evidence="5 6" key="1">
    <citation type="journal article" date="2021" name="Pathogens">
        <title>Isolation and Characterization of Kingella bonacorsii sp. nov., A Novel Kingella Species Detected in a Stable Periodontitis Subject.</title>
        <authorList>
            <person name="Antezack A."/>
            <person name="Boxberger M."/>
            <person name="Rolland C."/>
            <person name="Monnet-Corti V."/>
            <person name="La Scola B."/>
        </authorList>
    </citation>
    <scope>NUCLEOTIDE SEQUENCE [LARGE SCALE GENOMIC DNA]</scope>
    <source>
        <strain evidence="5 6">Marseille-Q4569</strain>
    </source>
</reference>
<dbReference type="Pfam" id="PF13432">
    <property type="entry name" value="TPR_16"/>
    <property type="match status" value="1"/>
</dbReference>
<dbReference type="PANTHER" id="PTHR44943">
    <property type="entry name" value="CELLULOSE SYNTHASE OPERON PROTEIN C"/>
    <property type="match status" value="1"/>
</dbReference>
<feature type="repeat" description="TPR" evidence="3">
    <location>
        <begin position="80"/>
        <end position="113"/>
    </location>
</feature>
<dbReference type="InterPro" id="IPR013105">
    <property type="entry name" value="TPR_2"/>
</dbReference>
<dbReference type="PANTHER" id="PTHR44943:SF5">
    <property type="entry name" value="BLL7697 PROTEIN"/>
    <property type="match status" value="1"/>
</dbReference>
<sequence>MMFKQRLSRFVVMCAAACVLAGCVSENPQFTEFKPESKSEKRKNNARIKTELAIQYTQNRDYRSAVQAIDGAIQDDPNFEIAWLIRAQVYQHLKVYDKAEENFRHALSMKPDSAEINNNYGWFICDALKRPNDAIAYFDKALADPTYPSPEIANMNKGICSARAGQIAMAETYFERALQLNPDFVPVFKERARAHLQQHKNAVADKEFRRYQSRVDRLSADDLLLGWKIAKANNEMQAASEYEAQLRMNYPYSPELEAVGGKGDDE</sequence>
<evidence type="ECO:0000313" key="5">
    <source>
        <dbReference type="EMBL" id="MBK0395695.1"/>
    </source>
</evidence>
<evidence type="ECO:0000313" key="6">
    <source>
        <dbReference type="Proteomes" id="UP000614058"/>
    </source>
</evidence>
<dbReference type="Proteomes" id="UP000614058">
    <property type="component" value="Unassembled WGS sequence"/>
</dbReference>
<dbReference type="InterPro" id="IPR011990">
    <property type="entry name" value="TPR-like_helical_dom_sf"/>
</dbReference>
<dbReference type="InterPro" id="IPR051685">
    <property type="entry name" value="Ycf3/AcsC/BcsC/TPR_MFPF"/>
</dbReference>
<evidence type="ECO:0000256" key="3">
    <source>
        <dbReference type="PROSITE-ProRule" id="PRU00339"/>
    </source>
</evidence>
<dbReference type="InterPro" id="IPR019734">
    <property type="entry name" value="TPR_rpt"/>
</dbReference>
<evidence type="ECO:0000256" key="4">
    <source>
        <dbReference type="SAM" id="SignalP"/>
    </source>
</evidence>
<dbReference type="Gene3D" id="1.25.40.10">
    <property type="entry name" value="Tetratricopeptide repeat domain"/>
    <property type="match status" value="1"/>
</dbReference>
<organism evidence="5 6">
    <name type="scientific">Kingella bonacorsii</name>
    <dbReference type="NCBI Taxonomy" id="2796361"/>
    <lineage>
        <taxon>Bacteria</taxon>
        <taxon>Pseudomonadati</taxon>
        <taxon>Pseudomonadota</taxon>
        <taxon>Betaproteobacteria</taxon>
        <taxon>Neisseriales</taxon>
        <taxon>Neisseriaceae</taxon>
        <taxon>Kingella</taxon>
    </lineage>
</organism>
<dbReference type="SMART" id="SM00028">
    <property type="entry name" value="TPR"/>
    <property type="match status" value="3"/>
</dbReference>
<evidence type="ECO:0000256" key="2">
    <source>
        <dbReference type="ARBA" id="ARBA00022803"/>
    </source>
</evidence>
<dbReference type="SUPFAM" id="SSF48452">
    <property type="entry name" value="TPR-like"/>
    <property type="match status" value="1"/>
</dbReference>
<accession>A0ABS1BS22</accession>
<feature type="repeat" description="TPR" evidence="3">
    <location>
        <begin position="151"/>
        <end position="184"/>
    </location>
</feature>
<keyword evidence="2 3" id="KW-0802">TPR repeat</keyword>
<name>A0ABS1BS22_9NEIS</name>
<dbReference type="EMBL" id="JAEHNZ010000001">
    <property type="protein sequence ID" value="MBK0395695.1"/>
    <property type="molecule type" value="Genomic_DNA"/>
</dbReference>
<keyword evidence="1" id="KW-0677">Repeat</keyword>
<feature type="signal peptide" evidence="4">
    <location>
        <begin position="1"/>
        <end position="21"/>
    </location>
</feature>
<dbReference type="PROSITE" id="PS51257">
    <property type="entry name" value="PROKAR_LIPOPROTEIN"/>
    <property type="match status" value="1"/>
</dbReference>
<evidence type="ECO:0000256" key="1">
    <source>
        <dbReference type="ARBA" id="ARBA00022737"/>
    </source>
</evidence>
<dbReference type="PROSITE" id="PS50005">
    <property type="entry name" value="TPR"/>
    <property type="match status" value="3"/>
</dbReference>
<gene>
    <name evidence="5" type="primary">pilW</name>
    <name evidence="5" type="ORF">JDW22_03615</name>
</gene>
<dbReference type="InterPro" id="IPR013360">
    <property type="entry name" value="Pilus_4_PilW"/>
</dbReference>
<feature type="repeat" description="TPR" evidence="3">
    <location>
        <begin position="46"/>
        <end position="79"/>
    </location>
</feature>
<protein>
    <submittedName>
        <fullName evidence="5">Type IV pilus biogenesis/stability protein PilW</fullName>
    </submittedName>
</protein>
<keyword evidence="6" id="KW-1185">Reference proteome</keyword>
<keyword evidence="4" id="KW-0732">Signal</keyword>
<comment type="caution">
    <text evidence="5">The sequence shown here is derived from an EMBL/GenBank/DDBJ whole genome shotgun (WGS) entry which is preliminary data.</text>
</comment>
<proteinExistence type="predicted"/>
<feature type="chain" id="PRO_5045244272" evidence="4">
    <location>
        <begin position="22"/>
        <end position="266"/>
    </location>
</feature>
<dbReference type="NCBIfam" id="TIGR02521">
    <property type="entry name" value="type_IV_pilW"/>
    <property type="match status" value="1"/>
</dbReference>
<dbReference type="Pfam" id="PF07719">
    <property type="entry name" value="TPR_2"/>
    <property type="match status" value="1"/>
</dbReference>